<proteinExistence type="predicted"/>
<comment type="caution">
    <text evidence="1">The sequence shown here is derived from an EMBL/GenBank/DDBJ whole genome shotgun (WGS) entry which is preliminary data.</text>
</comment>
<reference evidence="1" key="1">
    <citation type="journal article" date="2024" name="Int. J. Syst. Evol. Microbiol.">
        <title>Polycladomyces zharkentensis sp. nov., a novel thermophilic cellulose- and starch-degrading member of the Bacillota from a geothermal aquifer in Kazakhstan.</title>
        <authorList>
            <person name="Mashzhan A."/>
            <person name="Kistaubayeva A."/>
            <person name="Javier-Lopez R."/>
            <person name="Bissenova U."/>
            <person name="Bissenbay A."/>
            <person name="Birkeland N.K."/>
        </authorList>
    </citation>
    <scope>NUCLEOTIDE SEQUENCE</scope>
    <source>
        <strain evidence="1">ZKZ2T</strain>
    </source>
</reference>
<evidence type="ECO:0000313" key="2">
    <source>
        <dbReference type="Proteomes" id="UP001177120"/>
    </source>
</evidence>
<sequence length="63" mass="7224">MGVLFSGVGLSYGLDLGKCARPWEHVQWVRGVRRYWRCGIFLAAVFYGMWVRVEMGIDKTKIG</sequence>
<organism evidence="1 2">
    <name type="scientific">Polycladomyces zharkentensis</name>
    <dbReference type="NCBI Taxonomy" id="2807616"/>
    <lineage>
        <taxon>Bacteria</taxon>
        <taxon>Bacillati</taxon>
        <taxon>Bacillota</taxon>
        <taxon>Bacilli</taxon>
        <taxon>Bacillales</taxon>
        <taxon>Thermoactinomycetaceae</taxon>
        <taxon>Polycladomyces</taxon>
    </lineage>
</organism>
<dbReference type="EMBL" id="JAFHAP010000021">
    <property type="protein sequence ID" value="MBN2910993.1"/>
    <property type="molecule type" value="Genomic_DNA"/>
</dbReference>
<accession>A0ABS2WN80</accession>
<name>A0ABS2WN80_9BACL</name>
<evidence type="ECO:0000313" key="1">
    <source>
        <dbReference type="EMBL" id="MBN2910993.1"/>
    </source>
</evidence>
<dbReference type="RefSeq" id="WP_205497428.1">
    <property type="nucleotide sequence ID" value="NZ_JAFHAP010000021.1"/>
</dbReference>
<gene>
    <name evidence="1" type="ORF">JQC72_15990</name>
</gene>
<keyword evidence="2" id="KW-1185">Reference proteome</keyword>
<protein>
    <submittedName>
        <fullName evidence="1">Uncharacterized protein</fullName>
    </submittedName>
</protein>
<dbReference type="Proteomes" id="UP001177120">
    <property type="component" value="Unassembled WGS sequence"/>
</dbReference>